<dbReference type="AlphaFoldDB" id="A0A1G8MS07"/>
<evidence type="ECO:0000256" key="1">
    <source>
        <dbReference type="SAM" id="MobiDB-lite"/>
    </source>
</evidence>
<feature type="region of interest" description="Disordered" evidence="1">
    <location>
        <begin position="1"/>
        <end position="58"/>
    </location>
</feature>
<reference evidence="2 3" key="1">
    <citation type="submission" date="2016-10" db="EMBL/GenBank/DDBJ databases">
        <authorList>
            <person name="de Groot N.N."/>
        </authorList>
    </citation>
    <scope>NUCLEOTIDE SEQUENCE [LARGE SCALE GENOMIC DNA]</scope>
    <source>
        <strain evidence="2 3">NP_1H</strain>
    </source>
</reference>
<evidence type="ECO:0000313" key="3">
    <source>
        <dbReference type="Proteomes" id="UP000199258"/>
    </source>
</evidence>
<organism evidence="2 3">
    <name type="scientific">Arthrobacter subterraneus</name>
    <dbReference type="NCBI Taxonomy" id="335973"/>
    <lineage>
        <taxon>Bacteria</taxon>
        <taxon>Bacillati</taxon>
        <taxon>Actinomycetota</taxon>
        <taxon>Actinomycetes</taxon>
        <taxon>Micrococcales</taxon>
        <taxon>Micrococcaceae</taxon>
        <taxon>Arthrobacter</taxon>
    </lineage>
</organism>
<dbReference type="OrthoDB" id="4947816at2"/>
<sequence>MSDNLQDRPATLSRKPRPAPDERVDPVDYPQPPATPAKPKAQEAPAPVQKKRKREATFPFSTRLSEEVLGILEDAVAREGITIRDAVEQAIRGRWGSAS</sequence>
<accession>A0A1G8MS07</accession>
<protein>
    <submittedName>
        <fullName evidence="2">Uncharacterized protein</fullName>
    </submittedName>
</protein>
<dbReference type="EMBL" id="FNDT01000019">
    <property type="protein sequence ID" value="SDI70605.1"/>
    <property type="molecule type" value="Genomic_DNA"/>
</dbReference>
<dbReference type="Proteomes" id="UP000199258">
    <property type="component" value="Unassembled WGS sequence"/>
</dbReference>
<gene>
    <name evidence="2" type="ORF">SAMN04488693_11936</name>
</gene>
<keyword evidence="3" id="KW-1185">Reference proteome</keyword>
<evidence type="ECO:0000313" key="2">
    <source>
        <dbReference type="EMBL" id="SDI70605.1"/>
    </source>
</evidence>
<feature type="compositionally biased region" description="Low complexity" evidence="1">
    <location>
        <begin position="37"/>
        <end position="48"/>
    </location>
</feature>
<name>A0A1G8MS07_9MICC</name>
<dbReference type="RefSeq" id="WP_139186285.1">
    <property type="nucleotide sequence ID" value="NZ_FNDT01000019.1"/>
</dbReference>
<dbReference type="STRING" id="335973.SAMN04488693_11936"/>
<proteinExistence type="predicted"/>